<name>A0A8J2PW98_9HEXA</name>
<accession>A0A8J2PW98</accession>
<organism evidence="1 2">
    <name type="scientific">Allacma fusca</name>
    <dbReference type="NCBI Taxonomy" id="39272"/>
    <lineage>
        <taxon>Eukaryota</taxon>
        <taxon>Metazoa</taxon>
        <taxon>Ecdysozoa</taxon>
        <taxon>Arthropoda</taxon>
        <taxon>Hexapoda</taxon>
        <taxon>Collembola</taxon>
        <taxon>Symphypleona</taxon>
        <taxon>Sminthuridae</taxon>
        <taxon>Allacma</taxon>
    </lineage>
</organism>
<reference evidence="1" key="1">
    <citation type="submission" date="2021-06" db="EMBL/GenBank/DDBJ databases">
        <authorList>
            <person name="Hodson N. C."/>
            <person name="Mongue J. A."/>
            <person name="Jaron S. K."/>
        </authorList>
    </citation>
    <scope>NUCLEOTIDE SEQUENCE</scope>
</reference>
<dbReference type="AlphaFoldDB" id="A0A8J2PW98"/>
<protein>
    <submittedName>
        <fullName evidence="1">Uncharacterized protein</fullName>
    </submittedName>
</protein>
<dbReference type="EMBL" id="CAJVCH010570651">
    <property type="protein sequence ID" value="CAG7835514.1"/>
    <property type="molecule type" value="Genomic_DNA"/>
</dbReference>
<proteinExistence type="predicted"/>
<comment type="caution">
    <text evidence="1">The sequence shown here is derived from an EMBL/GenBank/DDBJ whole genome shotgun (WGS) entry which is preliminary data.</text>
</comment>
<evidence type="ECO:0000313" key="1">
    <source>
        <dbReference type="EMBL" id="CAG7835514.1"/>
    </source>
</evidence>
<gene>
    <name evidence="1" type="ORF">AFUS01_LOCUS44879</name>
</gene>
<keyword evidence="2" id="KW-1185">Reference proteome</keyword>
<sequence length="78" mass="8837">MVLLTVFGQPLILFRLRGELVFITPTSLSVLTQLMCRFCKYFMEASCSIIAVSMYCQSSTIVFKPKFCQTCSLLVKNP</sequence>
<dbReference type="Proteomes" id="UP000708208">
    <property type="component" value="Unassembled WGS sequence"/>
</dbReference>
<evidence type="ECO:0000313" key="2">
    <source>
        <dbReference type="Proteomes" id="UP000708208"/>
    </source>
</evidence>